<reference evidence="3" key="1">
    <citation type="submission" date="2018-05" db="EMBL/GenBank/DDBJ databases">
        <authorList>
            <person name="Lanie J.A."/>
            <person name="Ng W.-L."/>
            <person name="Kazmierczak K.M."/>
            <person name="Andrzejewski T.M."/>
            <person name="Davidsen T.M."/>
            <person name="Wayne K.J."/>
            <person name="Tettelin H."/>
            <person name="Glass J.I."/>
            <person name="Rusch D."/>
            <person name="Podicherti R."/>
            <person name="Tsui H.-C.T."/>
            <person name="Winkler M.E."/>
        </authorList>
    </citation>
    <scope>NUCLEOTIDE SEQUENCE</scope>
</reference>
<protein>
    <recommendedName>
        <fullName evidence="2">PpiC domain-containing protein</fullName>
    </recommendedName>
</protein>
<dbReference type="PANTHER" id="PTHR47637">
    <property type="entry name" value="CHAPERONE SURA"/>
    <property type="match status" value="1"/>
</dbReference>
<organism evidence="3">
    <name type="scientific">marine metagenome</name>
    <dbReference type="NCBI Taxonomy" id="408172"/>
    <lineage>
        <taxon>unclassified sequences</taxon>
        <taxon>metagenomes</taxon>
        <taxon>ecological metagenomes</taxon>
    </lineage>
</organism>
<feature type="non-terminal residue" evidence="3">
    <location>
        <position position="1"/>
    </location>
</feature>
<dbReference type="InterPro" id="IPR027304">
    <property type="entry name" value="Trigger_fact/SurA_dom_sf"/>
</dbReference>
<feature type="non-terminal residue" evidence="3">
    <location>
        <position position="252"/>
    </location>
</feature>
<evidence type="ECO:0000256" key="1">
    <source>
        <dbReference type="ARBA" id="ARBA00022729"/>
    </source>
</evidence>
<dbReference type="AlphaFoldDB" id="A0A383AD43"/>
<dbReference type="PANTHER" id="PTHR47637:SF1">
    <property type="entry name" value="CHAPERONE SURA"/>
    <property type="match status" value="1"/>
</dbReference>
<dbReference type="PROSITE" id="PS50198">
    <property type="entry name" value="PPIC_PPIASE_2"/>
    <property type="match status" value="1"/>
</dbReference>
<dbReference type="InterPro" id="IPR050280">
    <property type="entry name" value="OMP_Chaperone_SurA"/>
</dbReference>
<dbReference type="Pfam" id="PF00639">
    <property type="entry name" value="Rotamase"/>
    <property type="match status" value="1"/>
</dbReference>
<proteinExistence type="predicted"/>
<sequence length="252" mass="28320">GIAAVVGDKVILTSDINQSLAMEVFRLKLDPRRDQKKIADLKNQILQSVVDRKVVLTMAELDSVVVSDKEVDRALDQQVDNILAQAGSEEAAEKALGQPLRSFKREYWFDIKDMLITQKHQQALLSKVSINKTDVLRFYQNYKDSIPAFPTTAKIRHLLIKITPSEEQVNKTQEFLRKLRQNILDKKISFEEAARTYSQDPGSKTNGGSLGFVRRGGLVVPYEAAAFTLSPGEISSPVKSEFGYHIIETQEV</sequence>
<dbReference type="Gene3D" id="1.10.4030.10">
    <property type="entry name" value="Porin chaperone SurA, peptide-binding domain"/>
    <property type="match status" value="1"/>
</dbReference>
<dbReference type="InterPro" id="IPR000297">
    <property type="entry name" value="PPIase_PpiC"/>
</dbReference>
<name>A0A383AD43_9ZZZZ</name>
<dbReference type="SUPFAM" id="SSF109998">
    <property type="entry name" value="Triger factor/SurA peptide-binding domain-like"/>
    <property type="match status" value="1"/>
</dbReference>
<dbReference type="EMBL" id="UINC01191082">
    <property type="protein sequence ID" value="SVE05541.1"/>
    <property type="molecule type" value="Genomic_DNA"/>
</dbReference>
<dbReference type="Pfam" id="PF13624">
    <property type="entry name" value="SurA_N_3"/>
    <property type="match status" value="1"/>
</dbReference>
<evidence type="ECO:0000313" key="3">
    <source>
        <dbReference type="EMBL" id="SVE05541.1"/>
    </source>
</evidence>
<gene>
    <name evidence="3" type="ORF">METZ01_LOCUS458395</name>
</gene>
<dbReference type="InterPro" id="IPR046357">
    <property type="entry name" value="PPIase_dom_sf"/>
</dbReference>
<dbReference type="SUPFAM" id="SSF54534">
    <property type="entry name" value="FKBP-like"/>
    <property type="match status" value="1"/>
</dbReference>
<feature type="domain" description="PpiC" evidence="2">
    <location>
        <begin position="150"/>
        <end position="251"/>
    </location>
</feature>
<dbReference type="Gene3D" id="3.10.50.40">
    <property type="match status" value="1"/>
</dbReference>
<dbReference type="GO" id="GO:0003755">
    <property type="term" value="F:peptidyl-prolyl cis-trans isomerase activity"/>
    <property type="evidence" value="ECO:0007669"/>
    <property type="project" value="InterPro"/>
</dbReference>
<evidence type="ECO:0000259" key="2">
    <source>
        <dbReference type="PROSITE" id="PS50198"/>
    </source>
</evidence>
<dbReference type="PROSITE" id="PS01096">
    <property type="entry name" value="PPIC_PPIASE_1"/>
    <property type="match status" value="1"/>
</dbReference>
<keyword evidence="1" id="KW-0732">Signal</keyword>
<accession>A0A383AD43</accession>
<dbReference type="InterPro" id="IPR023058">
    <property type="entry name" value="PPIase_PpiC_CS"/>
</dbReference>